<organism evidence="1">
    <name type="scientific">Rhizophora mucronata</name>
    <name type="common">Asiatic mangrove</name>
    <dbReference type="NCBI Taxonomy" id="61149"/>
    <lineage>
        <taxon>Eukaryota</taxon>
        <taxon>Viridiplantae</taxon>
        <taxon>Streptophyta</taxon>
        <taxon>Embryophyta</taxon>
        <taxon>Tracheophyta</taxon>
        <taxon>Spermatophyta</taxon>
        <taxon>Magnoliopsida</taxon>
        <taxon>eudicotyledons</taxon>
        <taxon>Gunneridae</taxon>
        <taxon>Pentapetalae</taxon>
        <taxon>rosids</taxon>
        <taxon>fabids</taxon>
        <taxon>Malpighiales</taxon>
        <taxon>Rhizophoraceae</taxon>
        <taxon>Rhizophora</taxon>
    </lineage>
</organism>
<dbReference type="EMBL" id="GGEC01073883">
    <property type="protein sequence ID" value="MBX54367.1"/>
    <property type="molecule type" value="Transcribed_RNA"/>
</dbReference>
<reference evidence="1" key="1">
    <citation type="submission" date="2018-02" db="EMBL/GenBank/DDBJ databases">
        <title>Rhizophora mucronata_Transcriptome.</title>
        <authorList>
            <person name="Meera S.P."/>
            <person name="Sreeshan A."/>
            <person name="Augustine A."/>
        </authorList>
    </citation>
    <scope>NUCLEOTIDE SEQUENCE</scope>
    <source>
        <tissue evidence="1">Leaf</tissue>
    </source>
</reference>
<sequence length="56" mass="6396">MIFTFVVGRVPLFSSCSNMTSETRRGDKDRLPLRIELDELKILSLPRRWGGGACRL</sequence>
<protein>
    <submittedName>
        <fullName evidence="1">Uncharacterized protein</fullName>
    </submittedName>
</protein>
<evidence type="ECO:0000313" key="1">
    <source>
        <dbReference type="EMBL" id="MBX54367.1"/>
    </source>
</evidence>
<name>A0A2P2PI50_RHIMU</name>
<proteinExistence type="predicted"/>
<accession>A0A2P2PI50</accession>
<dbReference type="AlphaFoldDB" id="A0A2P2PI50"/>